<dbReference type="SUPFAM" id="SSF46689">
    <property type="entry name" value="Homeodomain-like"/>
    <property type="match status" value="1"/>
</dbReference>
<name>A0A8I0S640_9MICO</name>
<dbReference type="Gene3D" id="1.10.357.10">
    <property type="entry name" value="Tetracycline Repressor, domain 2"/>
    <property type="match status" value="1"/>
</dbReference>
<dbReference type="AlphaFoldDB" id="A0A8I0S640"/>
<dbReference type="PROSITE" id="PS50977">
    <property type="entry name" value="HTH_TETR_2"/>
    <property type="match status" value="1"/>
</dbReference>
<dbReference type="PANTHER" id="PTHR30328:SF54">
    <property type="entry name" value="HTH-TYPE TRANSCRIPTIONAL REPRESSOR SCO4008"/>
    <property type="match status" value="1"/>
</dbReference>
<dbReference type="Pfam" id="PF17926">
    <property type="entry name" value="TetR_C_21"/>
    <property type="match status" value="1"/>
</dbReference>
<feature type="DNA-binding region" description="H-T-H motif" evidence="2">
    <location>
        <begin position="30"/>
        <end position="49"/>
    </location>
</feature>
<reference evidence="4 5" key="1">
    <citation type="submission" date="2020-10" db="EMBL/GenBank/DDBJ databases">
        <title>Draft genome sequences of plant-associated actinobacteria.</title>
        <authorList>
            <person name="Tarlachkov S.V."/>
            <person name="Starodumova I.P."/>
            <person name="Dorofeeva L.V."/>
            <person name="Prisyazhnaya N.V."/>
            <person name="Roubtsova T.V."/>
            <person name="Chizhov V.N."/>
            <person name="Nadler S.A."/>
            <person name="Subbotin S.A."/>
            <person name="Evtushenko L.I."/>
        </authorList>
    </citation>
    <scope>NUCLEOTIDE SEQUENCE [LARGE SCALE GENOMIC DNA]</scope>
    <source>
        <strain evidence="4 5">VKM Ac-2886</strain>
    </source>
</reference>
<protein>
    <submittedName>
        <fullName evidence="4">TetR family transcriptional regulator</fullName>
    </submittedName>
</protein>
<comment type="caution">
    <text evidence="4">The sequence shown here is derived from an EMBL/GenBank/DDBJ whole genome shotgun (WGS) entry which is preliminary data.</text>
</comment>
<dbReference type="PRINTS" id="PR00455">
    <property type="entry name" value="HTHTETR"/>
</dbReference>
<evidence type="ECO:0000313" key="5">
    <source>
        <dbReference type="Proteomes" id="UP000634579"/>
    </source>
</evidence>
<evidence type="ECO:0000256" key="2">
    <source>
        <dbReference type="PROSITE-ProRule" id="PRU00335"/>
    </source>
</evidence>
<dbReference type="InterPro" id="IPR009057">
    <property type="entry name" value="Homeodomain-like_sf"/>
</dbReference>
<accession>A0A8I0S640</accession>
<keyword evidence="5" id="KW-1185">Reference proteome</keyword>
<dbReference type="EMBL" id="JADKRP010000001">
    <property type="protein sequence ID" value="MBF4629631.1"/>
    <property type="molecule type" value="Genomic_DNA"/>
</dbReference>
<dbReference type="Pfam" id="PF00440">
    <property type="entry name" value="TetR_N"/>
    <property type="match status" value="1"/>
</dbReference>
<dbReference type="Proteomes" id="UP000634579">
    <property type="component" value="Unassembled WGS sequence"/>
</dbReference>
<proteinExistence type="predicted"/>
<feature type="domain" description="HTH tetR-type" evidence="3">
    <location>
        <begin position="7"/>
        <end position="67"/>
    </location>
</feature>
<dbReference type="InterPro" id="IPR036271">
    <property type="entry name" value="Tet_transcr_reg_TetR-rel_C_sf"/>
</dbReference>
<dbReference type="SUPFAM" id="SSF48498">
    <property type="entry name" value="Tetracyclin repressor-like, C-terminal domain"/>
    <property type="match status" value="1"/>
</dbReference>
<evidence type="ECO:0000259" key="3">
    <source>
        <dbReference type="PROSITE" id="PS50977"/>
    </source>
</evidence>
<evidence type="ECO:0000256" key="1">
    <source>
        <dbReference type="ARBA" id="ARBA00023125"/>
    </source>
</evidence>
<keyword evidence="1 2" id="KW-0238">DNA-binding</keyword>
<dbReference type="InterPro" id="IPR050109">
    <property type="entry name" value="HTH-type_TetR-like_transc_reg"/>
</dbReference>
<dbReference type="InterPro" id="IPR041467">
    <property type="entry name" value="Sco4008_C"/>
</dbReference>
<organism evidence="4 5">
    <name type="scientific">Clavibacter phaseoli</name>
    <dbReference type="NCBI Taxonomy" id="1734031"/>
    <lineage>
        <taxon>Bacteria</taxon>
        <taxon>Bacillati</taxon>
        <taxon>Actinomycetota</taxon>
        <taxon>Actinomycetes</taxon>
        <taxon>Micrococcales</taxon>
        <taxon>Microbacteriaceae</taxon>
        <taxon>Clavibacter</taxon>
    </lineage>
</organism>
<dbReference type="PANTHER" id="PTHR30328">
    <property type="entry name" value="TRANSCRIPTIONAL REPRESSOR"/>
    <property type="match status" value="1"/>
</dbReference>
<gene>
    <name evidence="4" type="ORF">ITJ42_00185</name>
</gene>
<dbReference type="GO" id="GO:0006355">
    <property type="term" value="P:regulation of DNA-templated transcription"/>
    <property type="evidence" value="ECO:0007669"/>
    <property type="project" value="UniProtKB-ARBA"/>
</dbReference>
<dbReference type="InterPro" id="IPR001647">
    <property type="entry name" value="HTH_TetR"/>
</dbReference>
<dbReference type="GO" id="GO:0003677">
    <property type="term" value="F:DNA binding"/>
    <property type="evidence" value="ECO:0007669"/>
    <property type="project" value="UniProtKB-UniRule"/>
</dbReference>
<dbReference type="RefSeq" id="WP_194673933.1">
    <property type="nucleotide sequence ID" value="NZ_JADKRP010000001.1"/>
</dbReference>
<sequence>MPRGDSAETRDRLLRAGLSEFSSHGLAGARVERVAASGGVSKQGIYNYFGGKDGLFLAVIDVFVVGPLDSLAFDPLDLAAYAGRLFDLLEENPDVARLIAWSEVGTPTPGPDALRPTIARRAELIRDAQAAGRLSRELDPLDTLLAVHALPMAWHLHPGRPTAVSAATGRSRREASVEAARHFTLEVSVLRR</sequence>
<evidence type="ECO:0000313" key="4">
    <source>
        <dbReference type="EMBL" id="MBF4629631.1"/>
    </source>
</evidence>